<evidence type="ECO:0000313" key="2">
    <source>
        <dbReference type="Proteomes" id="UP000186922"/>
    </source>
</evidence>
<evidence type="ECO:0000313" key="1">
    <source>
        <dbReference type="EMBL" id="GAU88626.1"/>
    </source>
</evidence>
<keyword evidence="2" id="KW-1185">Reference proteome</keyword>
<name>A0A1D1UG55_RAMVA</name>
<reference evidence="1 2" key="1">
    <citation type="journal article" date="2016" name="Nat. Commun.">
        <title>Extremotolerant tardigrade genome and improved radiotolerance of human cultured cells by tardigrade-unique protein.</title>
        <authorList>
            <person name="Hashimoto T."/>
            <person name="Horikawa D.D."/>
            <person name="Saito Y."/>
            <person name="Kuwahara H."/>
            <person name="Kozuka-Hata H."/>
            <person name="Shin-I T."/>
            <person name="Minakuchi Y."/>
            <person name="Ohishi K."/>
            <person name="Motoyama A."/>
            <person name="Aizu T."/>
            <person name="Enomoto A."/>
            <person name="Kondo K."/>
            <person name="Tanaka S."/>
            <person name="Hara Y."/>
            <person name="Koshikawa S."/>
            <person name="Sagara H."/>
            <person name="Miura T."/>
            <person name="Yokobori S."/>
            <person name="Miyagawa K."/>
            <person name="Suzuki Y."/>
            <person name="Kubo T."/>
            <person name="Oyama M."/>
            <person name="Kohara Y."/>
            <person name="Fujiyama A."/>
            <person name="Arakawa K."/>
            <person name="Katayama T."/>
            <person name="Toyoda A."/>
            <person name="Kunieda T."/>
        </authorList>
    </citation>
    <scope>NUCLEOTIDE SEQUENCE [LARGE SCALE GENOMIC DNA]</scope>
    <source>
        <strain evidence="1 2">YOKOZUNA-1</strain>
    </source>
</reference>
<dbReference type="AlphaFoldDB" id="A0A1D1UG55"/>
<proteinExistence type="predicted"/>
<accession>A0A1D1UG55</accession>
<dbReference type="Proteomes" id="UP000186922">
    <property type="component" value="Unassembled WGS sequence"/>
</dbReference>
<comment type="caution">
    <text evidence="1">The sequence shown here is derived from an EMBL/GenBank/DDBJ whole genome shotgun (WGS) entry which is preliminary data.</text>
</comment>
<gene>
    <name evidence="1" type="primary">RvY_01293-1</name>
    <name evidence="1" type="synonym">RvY_01293.1</name>
    <name evidence="1" type="ORF">RvY_01293</name>
</gene>
<protein>
    <submittedName>
        <fullName evidence="1">Uncharacterized protein</fullName>
    </submittedName>
</protein>
<organism evidence="1 2">
    <name type="scientific">Ramazzottius varieornatus</name>
    <name type="common">Water bear</name>
    <name type="synonym">Tardigrade</name>
    <dbReference type="NCBI Taxonomy" id="947166"/>
    <lineage>
        <taxon>Eukaryota</taxon>
        <taxon>Metazoa</taxon>
        <taxon>Ecdysozoa</taxon>
        <taxon>Tardigrada</taxon>
        <taxon>Eutardigrada</taxon>
        <taxon>Parachela</taxon>
        <taxon>Hypsibioidea</taxon>
        <taxon>Ramazzottiidae</taxon>
        <taxon>Ramazzottius</taxon>
    </lineage>
</organism>
<sequence>MEDNVHAYITSESVKEWVRQLRWCQRPEHITLQSKAIPVPVSRNLRAPTRPHPASRNGILSTHAPDVATLISTCQQSSEIYAKREAFQRLIENASQRRCVIDFEKVTPHSLVKKAV</sequence>
<dbReference type="EMBL" id="BDGG01000001">
    <property type="protein sequence ID" value="GAU88626.1"/>
    <property type="molecule type" value="Genomic_DNA"/>
</dbReference>